<keyword evidence="6" id="KW-1185">Reference proteome</keyword>
<evidence type="ECO:0000256" key="1">
    <source>
        <dbReference type="ARBA" id="ARBA00022603"/>
    </source>
</evidence>
<accession>A0AAD5PHD3</accession>
<organism evidence="5 6">
    <name type="scientific">Phascolomyces articulosus</name>
    <dbReference type="NCBI Taxonomy" id="60185"/>
    <lineage>
        <taxon>Eukaryota</taxon>
        <taxon>Fungi</taxon>
        <taxon>Fungi incertae sedis</taxon>
        <taxon>Mucoromycota</taxon>
        <taxon>Mucoromycotina</taxon>
        <taxon>Mucoromycetes</taxon>
        <taxon>Mucorales</taxon>
        <taxon>Lichtheimiaceae</taxon>
        <taxon>Phascolomyces</taxon>
    </lineage>
</organism>
<keyword evidence="3" id="KW-0949">S-adenosyl-L-methionine</keyword>
<dbReference type="InterPro" id="IPR029063">
    <property type="entry name" value="SAM-dependent_MTases_sf"/>
</dbReference>
<keyword evidence="1" id="KW-0489">Methyltransferase</keyword>
<dbReference type="PROSITE" id="PS51682">
    <property type="entry name" value="SAM_OMT_I"/>
    <property type="match status" value="1"/>
</dbReference>
<dbReference type="SUPFAM" id="SSF53335">
    <property type="entry name" value="S-adenosyl-L-methionine-dependent methyltransferases"/>
    <property type="match status" value="1"/>
</dbReference>
<dbReference type="PANTHER" id="PTHR10509">
    <property type="entry name" value="O-METHYLTRANSFERASE-RELATED"/>
    <property type="match status" value="1"/>
</dbReference>
<dbReference type="EMBL" id="JAIXMP010000005">
    <property type="protein sequence ID" value="KAI9273004.1"/>
    <property type="molecule type" value="Genomic_DNA"/>
</dbReference>
<evidence type="ECO:0000313" key="5">
    <source>
        <dbReference type="EMBL" id="KAI9273004.1"/>
    </source>
</evidence>
<dbReference type="Proteomes" id="UP001209540">
    <property type="component" value="Unassembled WGS sequence"/>
</dbReference>
<evidence type="ECO:0000256" key="3">
    <source>
        <dbReference type="ARBA" id="ARBA00022691"/>
    </source>
</evidence>
<dbReference type="AlphaFoldDB" id="A0AAD5PHD3"/>
<reference evidence="5" key="1">
    <citation type="journal article" date="2022" name="IScience">
        <title>Evolution of zygomycete secretomes and the origins of terrestrial fungal ecologies.</title>
        <authorList>
            <person name="Chang Y."/>
            <person name="Wang Y."/>
            <person name="Mondo S."/>
            <person name="Ahrendt S."/>
            <person name="Andreopoulos W."/>
            <person name="Barry K."/>
            <person name="Beard J."/>
            <person name="Benny G.L."/>
            <person name="Blankenship S."/>
            <person name="Bonito G."/>
            <person name="Cuomo C."/>
            <person name="Desiro A."/>
            <person name="Gervers K.A."/>
            <person name="Hundley H."/>
            <person name="Kuo A."/>
            <person name="LaButti K."/>
            <person name="Lang B.F."/>
            <person name="Lipzen A."/>
            <person name="O'Donnell K."/>
            <person name="Pangilinan J."/>
            <person name="Reynolds N."/>
            <person name="Sandor L."/>
            <person name="Smith M.E."/>
            <person name="Tsang A."/>
            <person name="Grigoriev I.V."/>
            <person name="Stajich J.E."/>
            <person name="Spatafora J.W."/>
        </authorList>
    </citation>
    <scope>NUCLEOTIDE SEQUENCE</scope>
    <source>
        <strain evidence="5">RSA 2281</strain>
    </source>
</reference>
<dbReference type="InterPro" id="IPR050362">
    <property type="entry name" value="Cation-dep_OMT"/>
</dbReference>
<name>A0AAD5PHD3_9FUNG</name>
<dbReference type="CDD" id="cd02440">
    <property type="entry name" value="AdoMet_MTases"/>
    <property type="match status" value="1"/>
</dbReference>
<evidence type="ECO:0000256" key="2">
    <source>
        <dbReference type="ARBA" id="ARBA00022679"/>
    </source>
</evidence>
<dbReference type="GO" id="GO:0008171">
    <property type="term" value="F:O-methyltransferase activity"/>
    <property type="evidence" value="ECO:0007669"/>
    <property type="project" value="InterPro"/>
</dbReference>
<dbReference type="PANTHER" id="PTHR10509:SF14">
    <property type="entry name" value="CAFFEOYL-COA O-METHYLTRANSFERASE 3-RELATED"/>
    <property type="match status" value="1"/>
</dbReference>
<dbReference type="GO" id="GO:0008757">
    <property type="term" value="F:S-adenosylmethionine-dependent methyltransferase activity"/>
    <property type="evidence" value="ECO:0007669"/>
    <property type="project" value="TreeGrafter"/>
</dbReference>
<dbReference type="Gene3D" id="3.40.50.150">
    <property type="entry name" value="Vaccinia Virus protein VP39"/>
    <property type="match status" value="1"/>
</dbReference>
<proteinExistence type="inferred from homology"/>
<sequence>MASTTQLKLLHQLVKIFKPTRVLEIGTFTGGSSISIASALPVPTSSSPYKVVTLEIDPKALKIAKNYAKKAKVDDRIEFIPGSALQSLHLLATERPEEQYDFIFIDADKGSYTSYYNFIMDQNLLSDRGIIIADNVLFYGQVHRQAGYEEMDNSYKDIPHDIIDLAKLAHSFNQRVLQDDRVEVVMLPLFDGISIITKKR</sequence>
<evidence type="ECO:0000256" key="4">
    <source>
        <dbReference type="ARBA" id="ARBA00023453"/>
    </source>
</evidence>
<reference evidence="5" key="2">
    <citation type="submission" date="2023-02" db="EMBL/GenBank/DDBJ databases">
        <authorList>
            <consortium name="DOE Joint Genome Institute"/>
            <person name="Mondo S.J."/>
            <person name="Chang Y."/>
            <person name="Wang Y."/>
            <person name="Ahrendt S."/>
            <person name="Andreopoulos W."/>
            <person name="Barry K."/>
            <person name="Beard J."/>
            <person name="Benny G.L."/>
            <person name="Blankenship S."/>
            <person name="Bonito G."/>
            <person name="Cuomo C."/>
            <person name="Desiro A."/>
            <person name="Gervers K.A."/>
            <person name="Hundley H."/>
            <person name="Kuo A."/>
            <person name="LaButti K."/>
            <person name="Lang B.F."/>
            <person name="Lipzen A."/>
            <person name="O'Donnell K."/>
            <person name="Pangilinan J."/>
            <person name="Reynolds N."/>
            <person name="Sandor L."/>
            <person name="Smith M.W."/>
            <person name="Tsang A."/>
            <person name="Grigoriev I.V."/>
            <person name="Stajich J.E."/>
            <person name="Spatafora J.W."/>
        </authorList>
    </citation>
    <scope>NUCLEOTIDE SEQUENCE</scope>
    <source>
        <strain evidence="5">RSA 2281</strain>
    </source>
</reference>
<dbReference type="GO" id="GO:0032259">
    <property type="term" value="P:methylation"/>
    <property type="evidence" value="ECO:0007669"/>
    <property type="project" value="UniProtKB-KW"/>
</dbReference>
<comment type="caution">
    <text evidence="5">The sequence shown here is derived from an EMBL/GenBank/DDBJ whole genome shotgun (WGS) entry which is preliminary data.</text>
</comment>
<keyword evidence="2" id="KW-0808">Transferase</keyword>
<dbReference type="InterPro" id="IPR002935">
    <property type="entry name" value="SAM_O-MeTrfase"/>
</dbReference>
<comment type="similarity">
    <text evidence="4">Belongs to the class I-like SAM-binding methyltransferase superfamily. Cation-dependent O-methyltransferase family.</text>
</comment>
<protein>
    <submittedName>
        <fullName evidence="5">O-methyltransferase</fullName>
    </submittedName>
</protein>
<evidence type="ECO:0000313" key="6">
    <source>
        <dbReference type="Proteomes" id="UP001209540"/>
    </source>
</evidence>
<gene>
    <name evidence="5" type="ORF">BDA99DRAFT_432491</name>
</gene>
<dbReference type="Pfam" id="PF01596">
    <property type="entry name" value="Methyltransf_3"/>
    <property type="match status" value="1"/>
</dbReference>